<gene>
    <name evidence="2" type="ORF">DPX16_15784</name>
</gene>
<dbReference type="EMBL" id="RJVU01026577">
    <property type="protein sequence ID" value="ROL49458.1"/>
    <property type="molecule type" value="Genomic_DNA"/>
</dbReference>
<proteinExistence type="predicted"/>
<comment type="caution">
    <text evidence="2">The sequence shown here is derived from an EMBL/GenBank/DDBJ whole genome shotgun (WGS) entry which is preliminary data.</text>
</comment>
<reference evidence="2 3" key="1">
    <citation type="submission" date="2018-10" db="EMBL/GenBank/DDBJ databases">
        <title>Genome assembly for a Yunnan-Guizhou Plateau 3E fish, Anabarilius grahami (Regan), and its evolutionary and genetic applications.</title>
        <authorList>
            <person name="Jiang W."/>
        </authorList>
    </citation>
    <scope>NUCLEOTIDE SEQUENCE [LARGE SCALE GENOMIC DNA]</scope>
    <source>
        <strain evidence="2">AG-KIZ</strain>
        <tissue evidence="2">Muscle</tissue>
    </source>
</reference>
<evidence type="ECO:0000313" key="2">
    <source>
        <dbReference type="EMBL" id="ROL49458.1"/>
    </source>
</evidence>
<name>A0A3N0YUT5_ANAGA</name>
<sequence>MYRSTSRGMELTDFPHDQPGPVTGLSASRFTDSEQVLFVASGTEQDCFLSTHTLLSPAIAEMAARISRHEMGAEQECGT</sequence>
<accession>A0A3N0YUT5</accession>
<feature type="region of interest" description="Disordered" evidence="1">
    <location>
        <begin position="1"/>
        <end position="27"/>
    </location>
</feature>
<evidence type="ECO:0000313" key="3">
    <source>
        <dbReference type="Proteomes" id="UP000281406"/>
    </source>
</evidence>
<organism evidence="2 3">
    <name type="scientific">Anabarilius grahami</name>
    <name type="common">Kanglang fish</name>
    <name type="synonym">Barilius grahami</name>
    <dbReference type="NCBI Taxonomy" id="495550"/>
    <lineage>
        <taxon>Eukaryota</taxon>
        <taxon>Metazoa</taxon>
        <taxon>Chordata</taxon>
        <taxon>Craniata</taxon>
        <taxon>Vertebrata</taxon>
        <taxon>Euteleostomi</taxon>
        <taxon>Actinopterygii</taxon>
        <taxon>Neopterygii</taxon>
        <taxon>Teleostei</taxon>
        <taxon>Ostariophysi</taxon>
        <taxon>Cypriniformes</taxon>
        <taxon>Xenocyprididae</taxon>
        <taxon>Xenocypridinae</taxon>
        <taxon>Xenocypridinae incertae sedis</taxon>
        <taxon>Anabarilius</taxon>
    </lineage>
</organism>
<dbReference type="Proteomes" id="UP000281406">
    <property type="component" value="Unassembled WGS sequence"/>
</dbReference>
<evidence type="ECO:0000256" key="1">
    <source>
        <dbReference type="SAM" id="MobiDB-lite"/>
    </source>
</evidence>
<protein>
    <submittedName>
        <fullName evidence="2">Uncharacterized protein</fullName>
    </submittedName>
</protein>
<keyword evidence="3" id="KW-1185">Reference proteome</keyword>
<dbReference type="AlphaFoldDB" id="A0A3N0YUT5"/>